<evidence type="ECO:0000256" key="5">
    <source>
        <dbReference type="ARBA" id="ARBA00023295"/>
    </source>
</evidence>
<organism evidence="7 8">
    <name type="scientific">Anaeromyces robustus</name>
    <dbReference type="NCBI Taxonomy" id="1754192"/>
    <lineage>
        <taxon>Eukaryota</taxon>
        <taxon>Fungi</taxon>
        <taxon>Fungi incertae sedis</taxon>
        <taxon>Chytridiomycota</taxon>
        <taxon>Chytridiomycota incertae sedis</taxon>
        <taxon>Neocallimastigomycetes</taxon>
        <taxon>Neocallimastigales</taxon>
        <taxon>Neocallimastigaceae</taxon>
        <taxon>Anaeromyces</taxon>
    </lineage>
</organism>
<gene>
    <name evidence="7" type="ORF">BCR32DRAFT_325366</name>
</gene>
<dbReference type="GO" id="GO:0045490">
    <property type="term" value="P:pectin catabolic process"/>
    <property type="evidence" value="ECO:0007669"/>
    <property type="project" value="TreeGrafter"/>
</dbReference>
<dbReference type="GO" id="GO:0031218">
    <property type="term" value="F:arabinogalactan endo-1,4-beta-galactosidase activity"/>
    <property type="evidence" value="ECO:0007669"/>
    <property type="project" value="UniProtKB-EC"/>
</dbReference>
<reference evidence="7 8" key="2">
    <citation type="submission" date="2016-08" db="EMBL/GenBank/DDBJ databases">
        <title>Pervasive Adenine N6-methylation of Active Genes in Fungi.</title>
        <authorList>
            <consortium name="DOE Joint Genome Institute"/>
            <person name="Mondo S.J."/>
            <person name="Dannebaum R.O."/>
            <person name="Kuo R.C."/>
            <person name="Labutti K."/>
            <person name="Haridas S."/>
            <person name="Kuo A."/>
            <person name="Salamov A."/>
            <person name="Ahrendt S.R."/>
            <person name="Lipzen A."/>
            <person name="Sullivan W."/>
            <person name="Andreopoulos W.B."/>
            <person name="Clum A."/>
            <person name="Lindquist E."/>
            <person name="Daum C."/>
            <person name="Ramamoorthy G.K."/>
            <person name="Gryganskyi A."/>
            <person name="Culley D."/>
            <person name="Magnuson J.K."/>
            <person name="James T.Y."/>
            <person name="O'Malley M.A."/>
            <person name="Stajich J.E."/>
            <person name="Spatafora J.W."/>
            <person name="Visel A."/>
            <person name="Grigoriev I.V."/>
        </authorList>
    </citation>
    <scope>NUCLEOTIDE SEQUENCE [LARGE SCALE GENOMIC DNA]</scope>
    <source>
        <strain evidence="7 8">S4</strain>
    </source>
</reference>
<dbReference type="OrthoDB" id="10286876at2759"/>
<evidence type="ECO:0000256" key="4">
    <source>
        <dbReference type="ARBA" id="ARBA00022801"/>
    </source>
</evidence>
<dbReference type="Pfam" id="PF07745">
    <property type="entry name" value="Glyco_hydro_53"/>
    <property type="match status" value="1"/>
</dbReference>
<comment type="catalytic activity">
    <reaction evidence="1 6">
        <text>The enzyme specifically hydrolyzes (1-&gt;4)-beta-D-galactosidic linkages in type I arabinogalactans.</text>
        <dbReference type="EC" id="3.2.1.89"/>
    </reaction>
</comment>
<reference evidence="7 8" key="1">
    <citation type="submission" date="2016-08" db="EMBL/GenBank/DDBJ databases">
        <title>A Parts List for Fungal Cellulosomes Revealed by Comparative Genomics.</title>
        <authorList>
            <consortium name="DOE Joint Genome Institute"/>
            <person name="Haitjema C.H."/>
            <person name="Gilmore S.P."/>
            <person name="Henske J.K."/>
            <person name="Solomon K.V."/>
            <person name="De Groot R."/>
            <person name="Kuo A."/>
            <person name="Mondo S.J."/>
            <person name="Salamov A.A."/>
            <person name="Labutti K."/>
            <person name="Zhao Z."/>
            <person name="Chiniquy J."/>
            <person name="Barry K."/>
            <person name="Brewer H.M."/>
            <person name="Purvine S.O."/>
            <person name="Wright A.T."/>
            <person name="Boxma B."/>
            <person name="Van Alen T."/>
            <person name="Hackstein J.H."/>
            <person name="Baker S.E."/>
            <person name="Grigoriev I.V."/>
            <person name="O'Malley M.A."/>
        </authorList>
    </citation>
    <scope>NUCLEOTIDE SEQUENCE [LARGE SCALE GENOMIC DNA]</scope>
    <source>
        <strain evidence="7 8">S4</strain>
    </source>
</reference>
<keyword evidence="8" id="KW-1185">Reference proteome</keyword>
<dbReference type="PANTHER" id="PTHR34983:SF1">
    <property type="entry name" value="ARABINOGALACTAN ENDO-BETA-1,4-GALACTANASE A"/>
    <property type="match status" value="1"/>
</dbReference>
<evidence type="ECO:0000256" key="6">
    <source>
        <dbReference type="RuleBase" id="RU361192"/>
    </source>
</evidence>
<comment type="similarity">
    <text evidence="2 6">Belongs to the glycosyl hydrolase 53 family.</text>
</comment>
<evidence type="ECO:0000256" key="3">
    <source>
        <dbReference type="ARBA" id="ARBA00012556"/>
    </source>
</evidence>
<dbReference type="AlphaFoldDB" id="A0A1Y1XIK3"/>
<dbReference type="InterPro" id="IPR017853">
    <property type="entry name" value="GH"/>
</dbReference>
<proteinExistence type="inferred from homology"/>
<dbReference type="PANTHER" id="PTHR34983">
    <property type="entry name" value="ARABINOGALACTAN ENDO-BETA-1,4-GALACTANASE A"/>
    <property type="match status" value="1"/>
</dbReference>
<dbReference type="InterPro" id="IPR011683">
    <property type="entry name" value="Glyco_hydro_53"/>
</dbReference>
<sequence length="391" mass="44487">MALSVSPFTNKSISEGYTYEYNEKQITTVEELEKLYIEKGATEMYVRIATKRHVTKDDITDGEIDTNANVHTFDQAIELCRIAAKLNIPINPEVMCAYTYMDMEKQQAPRFNEYPEIYELQKGKDWSELSLDEIVVVLKEYGKFIATEILNTNCTVNNWNLGNEANFGFAGVSLGLKTAVNKNLEDVSDFKRYTLPLFNVRWLEKNIWQYNAKQFVAVKEGILEAYKQLGIDSTNVKFSTHIATVVMTPGACARYFKCMKKNGYAVDTAGISFYPSAPSMYLNPMILYKKTVREINNECKVPVFIGEFSYPSGEMSGDFAGWNKKANGYQHTEEGQASIYKDVVDWGKTHGVNGIRYWAADYEDWGSMGLFKFENKHGTPKKGLLQDIISK</sequence>
<protein>
    <recommendedName>
        <fullName evidence="3 6">Arabinogalactan endo-beta-1,4-galactanase</fullName>
        <ecNumber evidence="3 6">3.2.1.89</ecNumber>
    </recommendedName>
</protein>
<dbReference type="Gene3D" id="3.20.20.80">
    <property type="entry name" value="Glycosidases"/>
    <property type="match status" value="1"/>
</dbReference>
<dbReference type="GO" id="GO:0015926">
    <property type="term" value="F:glucosidase activity"/>
    <property type="evidence" value="ECO:0007669"/>
    <property type="project" value="InterPro"/>
</dbReference>
<dbReference type="SUPFAM" id="SSF51445">
    <property type="entry name" value="(Trans)glycosidases"/>
    <property type="match status" value="1"/>
</dbReference>
<comment type="caution">
    <text evidence="7">The sequence shown here is derived from an EMBL/GenBank/DDBJ whole genome shotgun (WGS) entry which is preliminary data.</text>
</comment>
<keyword evidence="4 6" id="KW-0378">Hydrolase</keyword>
<evidence type="ECO:0000256" key="2">
    <source>
        <dbReference type="ARBA" id="ARBA00010687"/>
    </source>
</evidence>
<accession>A0A1Y1XIK3</accession>
<name>A0A1Y1XIK3_9FUNG</name>
<evidence type="ECO:0000256" key="1">
    <source>
        <dbReference type="ARBA" id="ARBA00001695"/>
    </source>
</evidence>
<evidence type="ECO:0000313" key="8">
    <source>
        <dbReference type="Proteomes" id="UP000193944"/>
    </source>
</evidence>
<dbReference type="EC" id="3.2.1.89" evidence="3 6"/>
<evidence type="ECO:0000313" key="7">
    <source>
        <dbReference type="EMBL" id="ORX85598.1"/>
    </source>
</evidence>
<dbReference type="EMBL" id="MCFG01000033">
    <property type="protein sequence ID" value="ORX85598.1"/>
    <property type="molecule type" value="Genomic_DNA"/>
</dbReference>
<dbReference type="Proteomes" id="UP000193944">
    <property type="component" value="Unassembled WGS sequence"/>
</dbReference>
<keyword evidence="5 6" id="KW-0326">Glycosidase</keyword>